<keyword evidence="4" id="KW-1185">Reference proteome</keyword>
<feature type="signal peptide" evidence="2">
    <location>
        <begin position="1"/>
        <end position="35"/>
    </location>
</feature>
<dbReference type="CDD" id="cd07012">
    <property type="entry name" value="PBP2_Bug_TTT"/>
    <property type="match status" value="1"/>
</dbReference>
<dbReference type="OrthoDB" id="7374709at2"/>
<dbReference type="AlphaFoldDB" id="A0A4Y9KY31"/>
<sequence length="335" mass="34952">MARLARLLPARQAIVTLRLVTSSLLILSAAAPASAEDPAAYPTHKIKMLLPYAAGGGGDVVGRLLADRMGKTLGQSIYIENHTGAAGTLGTQMVATSPNDGYTITVGGMTTHVLAPAIYPKLPYDPIKDFTTIGRVGTSAIMLVATRNFAANDIKGLVALAKKGEPVQYGSWGVGSTGQFCAEILMQQTGIKMDHVPFNGIAKLAGDLLGGHISLATLDVATATPLVKDGSIKALAACGERSPSLPDVASYKEQGVPFDRNLSWAMYAPAGLAEPIAKKLSAALKEALGDDLVKGKLLALGITPQFVPGEEQRDINARDIAAWKQVAKDAGIEVK</sequence>
<organism evidence="3 4">
    <name type="scientific">Bradyrhizobium frederickii</name>
    <dbReference type="NCBI Taxonomy" id="2560054"/>
    <lineage>
        <taxon>Bacteria</taxon>
        <taxon>Pseudomonadati</taxon>
        <taxon>Pseudomonadota</taxon>
        <taxon>Alphaproteobacteria</taxon>
        <taxon>Hyphomicrobiales</taxon>
        <taxon>Nitrobacteraceae</taxon>
        <taxon>Bradyrhizobium</taxon>
    </lineage>
</organism>
<dbReference type="PIRSF" id="PIRSF017082">
    <property type="entry name" value="YflP"/>
    <property type="match status" value="1"/>
</dbReference>
<evidence type="ECO:0000313" key="3">
    <source>
        <dbReference type="EMBL" id="TFV36230.1"/>
    </source>
</evidence>
<dbReference type="PANTHER" id="PTHR42928">
    <property type="entry name" value="TRICARBOXYLATE-BINDING PROTEIN"/>
    <property type="match status" value="1"/>
</dbReference>
<reference evidence="3 4" key="1">
    <citation type="submission" date="2019-03" db="EMBL/GenBank/DDBJ databases">
        <title>Bradyrhizobium strains diversity isolated from Chamaecrista fasciculata.</title>
        <authorList>
            <person name="Urquiaga M.C.O."/>
            <person name="Hungria M."/>
            <person name="Delamuta J.R.M."/>
        </authorList>
    </citation>
    <scope>NUCLEOTIDE SEQUENCE [LARGE SCALE GENOMIC DNA]</scope>
    <source>
        <strain evidence="3 4">CNPSo 3424</strain>
    </source>
</reference>
<dbReference type="PANTHER" id="PTHR42928:SF5">
    <property type="entry name" value="BLR1237 PROTEIN"/>
    <property type="match status" value="1"/>
</dbReference>
<protein>
    <submittedName>
        <fullName evidence="3">Tripartite tricarboxylate transporter substrate binding protein</fullName>
    </submittedName>
</protein>
<dbReference type="Proteomes" id="UP000298225">
    <property type="component" value="Unassembled WGS sequence"/>
</dbReference>
<dbReference type="EMBL" id="SPQU01000011">
    <property type="protein sequence ID" value="TFV36230.1"/>
    <property type="molecule type" value="Genomic_DNA"/>
</dbReference>
<evidence type="ECO:0000313" key="4">
    <source>
        <dbReference type="Proteomes" id="UP000298225"/>
    </source>
</evidence>
<comment type="caution">
    <text evidence="3">The sequence shown here is derived from an EMBL/GenBank/DDBJ whole genome shotgun (WGS) entry which is preliminary data.</text>
</comment>
<dbReference type="Gene3D" id="3.40.190.150">
    <property type="entry name" value="Bordetella uptake gene, domain 1"/>
    <property type="match status" value="1"/>
</dbReference>
<dbReference type="InterPro" id="IPR005064">
    <property type="entry name" value="BUG"/>
</dbReference>
<name>A0A4Y9KY31_9BRAD</name>
<accession>A0A4Y9KY31</accession>
<feature type="chain" id="PRO_5021352323" evidence="2">
    <location>
        <begin position="36"/>
        <end position="335"/>
    </location>
</feature>
<dbReference type="Pfam" id="PF03401">
    <property type="entry name" value="TctC"/>
    <property type="match status" value="1"/>
</dbReference>
<dbReference type="SUPFAM" id="SSF53850">
    <property type="entry name" value="Periplasmic binding protein-like II"/>
    <property type="match status" value="1"/>
</dbReference>
<evidence type="ECO:0000256" key="1">
    <source>
        <dbReference type="ARBA" id="ARBA00006987"/>
    </source>
</evidence>
<keyword evidence="2" id="KW-0732">Signal</keyword>
<proteinExistence type="inferred from homology"/>
<dbReference type="InterPro" id="IPR042100">
    <property type="entry name" value="Bug_dom1"/>
</dbReference>
<gene>
    <name evidence="3" type="ORF">E4K66_23190</name>
</gene>
<comment type="similarity">
    <text evidence="1">Belongs to the UPF0065 (bug) family.</text>
</comment>
<evidence type="ECO:0000256" key="2">
    <source>
        <dbReference type="SAM" id="SignalP"/>
    </source>
</evidence>
<dbReference type="Gene3D" id="3.40.190.10">
    <property type="entry name" value="Periplasmic binding protein-like II"/>
    <property type="match status" value="1"/>
</dbReference>